<accession>A0A2G6E9N2</accession>
<name>A0A2G6E9N2_9BACT</name>
<dbReference type="Proteomes" id="UP000229740">
    <property type="component" value="Unassembled WGS sequence"/>
</dbReference>
<feature type="domain" description="Aminotransferase class I/classII large" evidence="1">
    <location>
        <begin position="83"/>
        <end position="312"/>
    </location>
</feature>
<sequence>MTGGEFGSRVYENMRALQQEGQDANQIAKTLCDQDPQGHNYGIGIVLNGQGQPAQTSSTLIRYAIAEIEHSRSGRYMNSNAALPALKKALLQWQRIPEQYWEHFLLALPSDAGTGAVKTAIEIALQRDCHIDTLGLEDLGWPAYKALAKASRLHVQEFAAGEVIGGKGVLPLYQAGPMNTTGLVQPSERIQAHAAAAAAAGSFVILDRAYPGFEFARLLAESSYEDVMHMSYELKLAPFLREGVPCAIALGPTKAFVTFALRPCGLVLIFCPDRSQKPAIRTVVNTTIRARGSAFEHPVTRAFVKAMIHDRAALEAEHRVVLKRLAEAETIWRRSVSGTAIEYLYADNYAGLFRNPRVRENAEMIIYNEHLYPVFSGGRCRQNVTGIPDAPELAQKHIAVFAEQCY</sequence>
<evidence type="ECO:0000313" key="2">
    <source>
        <dbReference type="EMBL" id="PID58775.1"/>
    </source>
</evidence>
<proteinExistence type="predicted"/>
<dbReference type="InterPro" id="IPR015421">
    <property type="entry name" value="PyrdxlP-dep_Trfase_major"/>
</dbReference>
<dbReference type="EMBL" id="PDPS01000021">
    <property type="protein sequence ID" value="PID58775.1"/>
    <property type="molecule type" value="Genomic_DNA"/>
</dbReference>
<dbReference type="SUPFAM" id="SSF53383">
    <property type="entry name" value="PLP-dependent transferases"/>
    <property type="match status" value="1"/>
</dbReference>
<dbReference type="AlphaFoldDB" id="A0A2G6E9N2"/>
<reference evidence="2 3" key="1">
    <citation type="submission" date="2017-10" db="EMBL/GenBank/DDBJ databases">
        <title>Novel microbial diversity and functional potential in the marine mammal oral microbiome.</title>
        <authorList>
            <person name="Dudek N.K."/>
            <person name="Sun C.L."/>
            <person name="Burstein D."/>
            <person name="Kantor R.S."/>
            <person name="Aliaga Goltsman D.S."/>
            <person name="Bik E.M."/>
            <person name="Thomas B.C."/>
            <person name="Banfield J.F."/>
            <person name="Relman D.A."/>
        </authorList>
    </citation>
    <scope>NUCLEOTIDE SEQUENCE [LARGE SCALE GENOMIC DNA]</scope>
    <source>
        <strain evidence="2">DOLZORAL124_49_17</strain>
    </source>
</reference>
<dbReference type="InterPro" id="IPR015424">
    <property type="entry name" value="PyrdxlP-dep_Trfase"/>
</dbReference>
<evidence type="ECO:0000313" key="3">
    <source>
        <dbReference type="Proteomes" id="UP000229740"/>
    </source>
</evidence>
<dbReference type="GO" id="GO:0030170">
    <property type="term" value="F:pyridoxal phosphate binding"/>
    <property type="evidence" value="ECO:0007669"/>
    <property type="project" value="InterPro"/>
</dbReference>
<gene>
    <name evidence="2" type="ORF">CSB45_01895</name>
</gene>
<comment type="caution">
    <text evidence="2">The sequence shown here is derived from an EMBL/GenBank/DDBJ whole genome shotgun (WGS) entry which is preliminary data.</text>
</comment>
<organism evidence="2 3">
    <name type="scientific">candidate division KSB3 bacterium</name>
    <dbReference type="NCBI Taxonomy" id="2044937"/>
    <lineage>
        <taxon>Bacteria</taxon>
        <taxon>candidate division KSB3</taxon>
    </lineage>
</organism>
<dbReference type="Gene3D" id="3.40.640.10">
    <property type="entry name" value="Type I PLP-dependent aspartate aminotransferase-like (Major domain)"/>
    <property type="match status" value="1"/>
</dbReference>
<dbReference type="Pfam" id="PF00155">
    <property type="entry name" value="Aminotran_1_2"/>
    <property type="match status" value="1"/>
</dbReference>
<dbReference type="InterPro" id="IPR004839">
    <property type="entry name" value="Aminotransferase_I/II_large"/>
</dbReference>
<protein>
    <recommendedName>
        <fullName evidence="1">Aminotransferase class I/classII large domain-containing protein</fullName>
    </recommendedName>
</protein>
<evidence type="ECO:0000259" key="1">
    <source>
        <dbReference type="Pfam" id="PF00155"/>
    </source>
</evidence>